<feature type="signal peptide" evidence="1">
    <location>
        <begin position="1"/>
        <end position="32"/>
    </location>
</feature>
<protein>
    <submittedName>
        <fullName evidence="2">Uncharacterized protein</fullName>
    </submittedName>
</protein>
<proteinExistence type="predicted"/>
<evidence type="ECO:0000313" key="2">
    <source>
        <dbReference type="EMBL" id="VYS85090.1"/>
    </source>
</evidence>
<accession>A0A6N2S089</accession>
<gene>
    <name evidence="2" type="ORF">AOLFYP35_00555</name>
</gene>
<feature type="chain" id="PRO_5038436761" evidence="1">
    <location>
        <begin position="33"/>
        <end position="130"/>
    </location>
</feature>
<dbReference type="AlphaFoldDB" id="A0A6N2S089"/>
<evidence type="ECO:0000256" key="1">
    <source>
        <dbReference type="SAM" id="SignalP"/>
    </source>
</evidence>
<name>A0A6N2S089_9ACTO</name>
<sequence>MDAFSRMARLRLMRKSLIATMCIAVMAATGLAACSSGPQSATNEKIITKDPATVTQTGVTLPEKRDLEFKLNGDASKAKVEVADTEVAEQVKGSKNLRVHPKKPGETTLKVTDASGTEYTIPLEVVEGSN</sequence>
<reference evidence="2" key="1">
    <citation type="submission" date="2019-11" db="EMBL/GenBank/DDBJ databases">
        <authorList>
            <person name="Feng L."/>
        </authorList>
    </citation>
    <scope>NUCLEOTIDE SEQUENCE</scope>
    <source>
        <strain evidence="2">AodontolyticusLFYP35</strain>
    </source>
</reference>
<dbReference type="EMBL" id="CACRSM010000002">
    <property type="protein sequence ID" value="VYS85090.1"/>
    <property type="molecule type" value="Genomic_DNA"/>
</dbReference>
<dbReference type="PROSITE" id="PS51257">
    <property type="entry name" value="PROKAR_LIPOPROTEIN"/>
    <property type="match status" value="1"/>
</dbReference>
<keyword evidence="1" id="KW-0732">Signal</keyword>
<organism evidence="2">
    <name type="scientific">Schaalia odontolytica</name>
    <dbReference type="NCBI Taxonomy" id="1660"/>
    <lineage>
        <taxon>Bacteria</taxon>
        <taxon>Bacillati</taxon>
        <taxon>Actinomycetota</taxon>
        <taxon>Actinomycetes</taxon>
        <taxon>Actinomycetales</taxon>
        <taxon>Actinomycetaceae</taxon>
        <taxon>Schaalia</taxon>
    </lineage>
</organism>